<evidence type="ECO:0000313" key="1">
    <source>
        <dbReference type="EMBL" id="MFA1558845.1"/>
    </source>
</evidence>
<accession>A0ABV4R7D7</accession>
<evidence type="ECO:0008006" key="3">
    <source>
        <dbReference type="Google" id="ProtNLM"/>
    </source>
</evidence>
<keyword evidence="2" id="KW-1185">Reference proteome</keyword>
<proteinExistence type="predicted"/>
<organism evidence="1 2">
    <name type="scientific">Actinomadura chokoriensis</name>
    <dbReference type="NCBI Taxonomy" id="454156"/>
    <lineage>
        <taxon>Bacteria</taxon>
        <taxon>Bacillati</taxon>
        <taxon>Actinomycetota</taxon>
        <taxon>Actinomycetes</taxon>
        <taxon>Streptosporangiales</taxon>
        <taxon>Thermomonosporaceae</taxon>
        <taxon>Actinomadura</taxon>
    </lineage>
</organism>
<sequence>MYTTIIATDIVGYARQARTEDLQSVLRARAYQQLAAAFAMTQIPWDQCQTEDRGDGALIIVPATVDCDYCLDPLVHHLAVALRRYNRHASEATRLRLRLAIHFGHVQRDSRGVSGHAATHLFRLIEASAFKRALRNVGTDLGVLISDQLHNEAIQRGGMFNPSAYQPIRVSIKETRCTAWLWLAPRA</sequence>
<dbReference type="SUPFAM" id="SSF55073">
    <property type="entry name" value="Nucleotide cyclase"/>
    <property type="match status" value="1"/>
</dbReference>
<dbReference type="EMBL" id="JAXCEH010000036">
    <property type="protein sequence ID" value="MFA1558845.1"/>
    <property type="molecule type" value="Genomic_DNA"/>
</dbReference>
<dbReference type="InterPro" id="IPR029787">
    <property type="entry name" value="Nucleotide_cyclase"/>
</dbReference>
<evidence type="ECO:0000313" key="2">
    <source>
        <dbReference type="Proteomes" id="UP001569904"/>
    </source>
</evidence>
<comment type="caution">
    <text evidence="1">The sequence shown here is derived from an EMBL/GenBank/DDBJ whole genome shotgun (WGS) entry which is preliminary data.</text>
</comment>
<protein>
    <recommendedName>
        <fullName evidence="3">Guanylate cyclase domain-containing protein</fullName>
    </recommendedName>
</protein>
<dbReference type="Proteomes" id="UP001569904">
    <property type="component" value="Unassembled WGS sequence"/>
</dbReference>
<gene>
    <name evidence="1" type="ORF">SM436_34575</name>
</gene>
<dbReference type="Gene3D" id="3.30.70.1230">
    <property type="entry name" value="Nucleotide cyclase"/>
    <property type="match status" value="1"/>
</dbReference>
<name>A0ABV4R7D7_9ACTN</name>
<dbReference type="RefSeq" id="WP_371945863.1">
    <property type="nucleotide sequence ID" value="NZ_JAXCEH010000036.1"/>
</dbReference>
<reference evidence="1 2" key="1">
    <citation type="submission" date="2023-11" db="EMBL/GenBank/DDBJ databases">
        <title>Actinomadura monticuli sp. nov., isolated from volcanic ash.</title>
        <authorList>
            <person name="Lee S.D."/>
            <person name="Yang H."/>
            <person name="Kim I.S."/>
        </authorList>
    </citation>
    <scope>NUCLEOTIDE SEQUENCE [LARGE SCALE GENOMIC DNA]</scope>
    <source>
        <strain evidence="1 2">DSM 45346</strain>
    </source>
</reference>